<dbReference type="GO" id="GO:0004047">
    <property type="term" value="F:aminomethyltransferase activity"/>
    <property type="evidence" value="ECO:0007669"/>
    <property type="project" value="UniProtKB-EC"/>
</dbReference>
<dbReference type="FunFam" id="4.10.1250.10:FF:000002">
    <property type="entry name" value="Aminomethyltransferase"/>
    <property type="match status" value="1"/>
</dbReference>
<dbReference type="GO" id="GO:0006546">
    <property type="term" value="P:glycine catabolic process"/>
    <property type="evidence" value="ECO:0007669"/>
    <property type="project" value="InterPro"/>
</dbReference>
<evidence type="ECO:0000259" key="12">
    <source>
        <dbReference type="Pfam" id="PF01571"/>
    </source>
</evidence>
<keyword evidence="5 11" id="KW-0032">Aminotransferase</keyword>
<dbReference type="Gene3D" id="4.10.1250.10">
    <property type="entry name" value="Aminomethyltransferase fragment"/>
    <property type="match status" value="1"/>
</dbReference>
<dbReference type="FunFam" id="3.30.70.1400:FF:000001">
    <property type="entry name" value="Aminomethyltransferase"/>
    <property type="match status" value="1"/>
</dbReference>
<organism evidence="14">
    <name type="scientific">Darwinula stevensoni</name>
    <dbReference type="NCBI Taxonomy" id="69355"/>
    <lineage>
        <taxon>Eukaryota</taxon>
        <taxon>Metazoa</taxon>
        <taxon>Ecdysozoa</taxon>
        <taxon>Arthropoda</taxon>
        <taxon>Crustacea</taxon>
        <taxon>Oligostraca</taxon>
        <taxon>Ostracoda</taxon>
        <taxon>Podocopa</taxon>
        <taxon>Podocopida</taxon>
        <taxon>Darwinulocopina</taxon>
        <taxon>Darwinuloidea</taxon>
        <taxon>Darwinulidae</taxon>
        <taxon>Darwinula</taxon>
    </lineage>
</organism>
<dbReference type="Gene3D" id="2.40.30.110">
    <property type="entry name" value="Aminomethyltransferase beta-barrel domains"/>
    <property type="match status" value="1"/>
</dbReference>
<keyword evidence="15" id="KW-1185">Reference proteome</keyword>
<evidence type="ECO:0000256" key="6">
    <source>
        <dbReference type="ARBA" id="ARBA00022679"/>
    </source>
</evidence>
<dbReference type="InterPro" id="IPR006222">
    <property type="entry name" value="GCVT_N"/>
</dbReference>
<evidence type="ECO:0000256" key="9">
    <source>
        <dbReference type="ARBA" id="ARBA00047665"/>
    </source>
</evidence>
<comment type="similarity">
    <text evidence="3 11">Belongs to the GcvT family.</text>
</comment>
<dbReference type="PANTHER" id="PTHR43757">
    <property type="entry name" value="AMINOMETHYLTRANSFERASE"/>
    <property type="match status" value="1"/>
</dbReference>
<dbReference type="AlphaFoldDB" id="A0A7R8XE60"/>
<comment type="function">
    <text evidence="1 11">The glycine cleavage system catalyzes the degradation of glycine.</text>
</comment>
<dbReference type="InterPro" id="IPR027266">
    <property type="entry name" value="TrmE/GcvT-like"/>
</dbReference>
<proteinExistence type="inferred from homology"/>
<dbReference type="Pfam" id="PF08669">
    <property type="entry name" value="GCV_T_C"/>
    <property type="match status" value="1"/>
</dbReference>
<feature type="domain" description="GCVT N-terminal" evidence="12">
    <location>
        <begin position="1"/>
        <end position="247"/>
    </location>
</feature>
<dbReference type="NCBIfam" id="TIGR00528">
    <property type="entry name" value="gcvT"/>
    <property type="match status" value="1"/>
</dbReference>
<comment type="subunit">
    <text evidence="4 11">The glycine cleavage system is composed of four proteins: P, T, L and H.</text>
</comment>
<dbReference type="OrthoDB" id="10263536at2759"/>
<sequence>MVSFAGYLMPVQYGDVSISASHKHTRDHCSLFDVSHMLQTRIHGQQRKEFLESLTVCDVQGLRENHGSLSLFTNSNGGIIDDLICSSTSQGYLYVVSNAGCRDKVIPLFKGHEKEFQHLGKDSSIEFLDNFGLIALQGPEAHSILQKVVDFPVNKVRFMTTTTGNVCGIEGCRVTRCGYTGEDGFEISVPVEKAQKLAEEFLKFQVQPAGLGARDSLRLEAGLCLYGNDIDESTTPVEAGLTWTIGKSRREHRGFPGADFILKQLKVKPDKRRIGLTSEGPPPRSGMKILDENGMEVGIITSGCPSPTLGYNVAMGYVQSPLAKQGSVLHVKVRNKFVRATVTKMPFVPTKYFTG</sequence>
<dbReference type="PIRSF" id="PIRSF006487">
    <property type="entry name" value="GcvT"/>
    <property type="match status" value="1"/>
</dbReference>
<evidence type="ECO:0000256" key="3">
    <source>
        <dbReference type="ARBA" id="ARBA00008609"/>
    </source>
</evidence>
<evidence type="ECO:0000256" key="10">
    <source>
        <dbReference type="PIRSR" id="PIRSR006487-1"/>
    </source>
</evidence>
<dbReference type="InterPro" id="IPR013977">
    <property type="entry name" value="GcvT_C"/>
</dbReference>
<dbReference type="EMBL" id="CAJPEV010000671">
    <property type="protein sequence ID" value="CAG0887478.1"/>
    <property type="molecule type" value="Genomic_DNA"/>
</dbReference>
<dbReference type="InterPro" id="IPR028896">
    <property type="entry name" value="GcvT/YgfZ/DmdA"/>
</dbReference>
<dbReference type="EC" id="2.1.2.10" evidence="11"/>
<keyword evidence="8 11" id="KW-0496">Mitochondrion</keyword>
<dbReference type="PANTHER" id="PTHR43757:SF16">
    <property type="entry name" value="AMINOMETHYLTRANSFERASE, MITOCHONDRIAL"/>
    <property type="match status" value="1"/>
</dbReference>
<dbReference type="EMBL" id="LR900188">
    <property type="protein sequence ID" value="CAD7244617.1"/>
    <property type="molecule type" value="Genomic_DNA"/>
</dbReference>
<evidence type="ECO:0000313" key="15">
    <source>
        <dbReference type="Proteomes" id="UP000677054"/>
    </source>
</evidence>
<dbReference type="SUPFAM" id="SSF101790">
    <property type="entry name" value="Aminomethyltransferase beta-barrel domain"/>
    <property type="match status" value="1"/>
</dbReference>
<dbReference type="InterPro" id="IPR029043">
    <property type="entry name" value="GcvT/YgfZ_C"/>
</dbReference>
<feature type="domain" description="Aminomethyltransferase C-terminal" evidence="13">
    <location>
        <begin position="271"/>
        <end position="348"/>
    </location>
</feature>
<reference evidence="14" key="1">
    <citation type="submission" date="2020-11" db="EMBL/GenBank/DDBJ databases">
        <authorList>
            <person name="Tran Van P."/>
        </authorList>
    </citation>
    <scope>NUCLEOTIDE SEQUENCE</scope>
</reference>
<accession>A0A7R8XE60</accession>
<evidence type="ECO:0000256" key="1">
    <source>
        <dbReference type="ARBA" id="ARBA00003631"/>
    </source>
</evidence>
<dbReference type="NCBIfam" id="NF001567">
    <property type="entry name" value="PRK00389.1"/>
    <property type="match status" value="1"/>
</dbReference>
<comment type="subcellular location">
    <subcellularLocation>
        <location evidence="2 11">Mitochondrion</location>
    </subcellularLocation>
</comment>
<dbReference type="Gene3D" id="3.30.70.1400">
    <property type="entry name" value="Aminomethyltransferase beta-barrel domains"/>
    <property type="match status" value="1"/>
</dbReference>
<evidence type="ECO:0000256" key="4">
    <source>
        <dbReference type="ARBA" id="ARBA00011690"/>
    </source>
</evidence>
<dbReference type="Pfam" id="PF01571">
    <property type="entry name" value="GCV_T"/>
    <property type="match status" value="1"/>
</dbReference>
<dbReference type="SUPFAM" id="SSF103025">
    <property type="entry name" value="Folate-binding domain"/>
    <property type="match status" value="1"/>
</dbReference>
<keyword evidence="7 11" id="KW-0809">Transit peptide</keyword>
<dbReference type="FunFam" id="2.40.30.110:FF:000002">
    <property type="entry name" value="Aminomethyltransferase"/>
    <property type="match status" value="1"/>
</dbReference>
<evidence type="ECO:0000256" key="11">
    <source>
        <dbReference type="RuleBase" id="RU003981"/>
    </source>
</evidence>
<name>A0A7R8XE60_9CRUS</name>
<dbReference type="Gene3D" id="3.30.1360.120">
    <property type="entry name" value="Probable tRNA modification gtpase trme, domain 1"/>
    <property type="match status" value="1"/>
</dbReference>
<evidence type="ECO:0000256" key="2">
    <source>
        <dbReference type="ARBA" id="ARBA00004173"/>
    </source>
</evidence>
<dbReference type="GO" id="GO:0005739">
    <property type="term" value="C:mitochondrion"/>
    <property type="evidence" value="ECO:0007669"/>
    <property type="project" value="UniProtKB-SubCell"/>
</dbReference>
<evidence type="ECO:0000259" key="13">
    <source>
        <dbReference type="Pfam" id="PF08669"/>
    </source>
</evidence>
<comment type="catalytic activity">
    <reaction evidence="9 11">
        <text>N(6)-[(R)-S(8)-aminomethyldihydrolipoyl]-L-lysyl-[protein] + (6S)-5,6,7,8-tetrahydrofolate = N(6)-[(R)-dihydrolipoyl]-L-lysyl-[protein] + (6R)-5,10-methylene-5,6,7,8-tetrahydrofolate + NH4(+)</text>
        <dbReference type="Rhea" id="RHEA:16945"/>
        <dbReference type="Rhea" id="RHEA-COMP:10475"/>
        <dbReference type="Rhea" id="RHEA-COMP:10492"/>
        <dbReference type="ChEBI" id="CHEBI:15636"/>
        <dbReference type="ChEBI" id="CHEBI:28938"/>
        <dbReference type="ChEBI" id="CHEBI:57453"/>
        <dbReference type="ChEBI" id="CHEBI:83100"/>
        <dbReference type="ChEBI" id="CHEBI:83143"/>
        <dbReference type="EC" id="2.1.2.10"/>
    </reaction>
</comment>
<gene>
    <name evidence="14" type="ORF">DSTB1V02_LOCUS4510</name>
</gene>
<dbReference type="InterPro" id="IPR006223">
    <property type="entry name" value="GcvT"/>
</dbReference>
<dbReference type="GO" id="GO:0008483">
    <property type="term" value="F:transaminase activity"/>
    <property type="evidence" value="ECO:0007669"/>
    <property type="project" value="UniProtKB-KW"/>
</dbReference>
<protein>
    <recommendedName>
        <fullName evidence="11">Aminomethyltransferase</fullName>
        <ecNumber evidence="11">2.1.2.10</ecNumber>
    </recommendedName>
    <alternativeName>
        <fullName evidence="11">Glycine cleavage system T protein</fullName>
    </alternativeName>
</protein>
<keyword evidence="6 11" id="KW-0808">Transferase</keyword>
<dbReference type="Proteomes" id="UP000677054">
    <property type="component" value="Unassembled WGS sequence"/>
</dbReference>
<dbReference type="GO" id="GO:0005960">
    <property type="term" value="C:glycine cleavage complex"/>
    <property type="evidence" value="ECO:0007669"/>
    <property type="project" value="InterPro"/>
</dbReference>
<evidence type="ECO:0000256" key="8">
    <source>
        <dbReference type="ARBA" id="ARBA00023128"/>
    </source>
</evidence>
<evidence type="ECO:0000313" key="14">
    <source>
        <dbReference type="EMBL" id="CAD7244617.1"/>
    </source>
</evidence>
<feature type="binding site" evidence="10">
    <location>
        <position position="186"/>
    </location>
    <ligand>
        <name>substrate</name>
    </ligand>
</feature>
<evidence type="ECO:0000256" key="5">
    <source>
        <dbReference type="ARBA" id="ARBA00022576"/>
    </source>
</evidence>
<evidence type="ECO:0000256" key="7">
    <source>
        <dbReference type="ARBA" id="ARBA00022946"/>
    </source>
</evidence>